<dbReference type="InterPro" id="IPR018392">
    <property type="entry name" value="LysM"/>
</dbReference>
<dbReference type="PANTHER" id="PTHR34997:SF2">
    <property type="entry name" value="LYSM DOMAIN-CONTAINING PROTEIN-RELATED"/>
    <property type="match status" value="1"/>
</dbReference>
<accession>A0A8H5TYQ7</accession>
<dbReference type="Pfam" id="PF01476">
    <property type="entry name" value="LysM"/>
    <property type="match status" value="1"/>
</dbReference>
<feature type="chain" id="PRO_5033994521" description="LysM domain-containing protein" evidence="5">
    <location>
        <begin position="20"/>
        <end position="222"/>
    </location>
</feature>
<keyword evidence="3" id="KW-0843">Virulence</keyword>
<feature type="domain" description="LysM" evidence="6">
    <location>
        <begin position="59"/>
        <end position="105"/>
    </location>
</feature>
<evidence type="ECO:0000256" key="2">
    <source>
        <dbReference type="ARBA" id="ARBA00022729"/>
    </source>
</evidence>
<dbReference type="GO" id="GO:0008061">
    <property type="term" value="F:chitin binding"/>
    <property type="evidence" value="ECO:0007669"/>
    <property type="project" value="UniProtKB-KW"/>
</dbReference>
<evidence type="ECO:0000313" key="8">
    <source>
        <dbReference type="Proteomes" id="UP000567885"/>
    </source>
</evidence>
<gene>
    <name evidence="7" type="ORF">FHETE_979</name>
</gene>
<feature type="signal peptide" evidence="5">
    <location>
        <begin position="1"/>
        <end position="19"/>
    </location>
</feature>
<evidence type="ECO:0000256" key="5">
    <source>
        <dbReference type="SAM" id="SignalP"/>
    </source>
</evidence>
<sequence>MKFSTIATLLFTSAGVTLAAPGATLTKRAPATAIESVTGDNGITTPLPIQPGMVDNCDKFYFVKAQDNCLKISAEFGISFDQFKEWNPTVGKDCLSLWADANVCVRTIDFKYPEKAVCFNAAGAIPWGQDKNDAIKAVAAWCSGGGGNGIYNVDEVRKTCVNAPSGNGKFLFTVYNQWGVRKALINPPCSYNVGFPIHECEAGAQAYIQSWKMETFHQEGKC</sequence>
<comment type="similarity">
    <text evidence="4">Belongs to the secreted LysM effector family.</text>
</comment>
<dbReference type="EMBL" id="JAAGWQ010000013">
    <property type="protein sequence ID" value="KAF5679238.1"/>
    <property type="molecule type" value="Genomic_DNA"/>
</dbReference>
<evidence type="ECO:0000256" key="1">
    <source>
        <dbReference type="ARBA" id="ARBA00022669"/>
    </source>
</evidence>
<keyword evidence="8" id="KW-1185">Reference proteome</keyword>
<reference evidence="7 8" key="1">
    <citation type="submission" date="2020-05" db="EMBL/GenBank/DDBJ databases">
        <title>Identification and distribution of gene clusters putatively required for synthesis of sphingolipid metabolism inhibitors in phylogenetically diverse species of the filamentous fungus Fusarium.</title>
        <authorList>
            <person name="Kim H.-S."/>
            <person name="Busman M."/>
            <person name="Brown D.W."/>
            <person name="Divon H."/>
            <person name="Uhlig S."/>
            <person name="Proctor R.H."/>
        </authorList>
    </citation>
    <scope>NUCLEOTIDE SEQUENCE [LARGE SCALE GENOMIC DNA]</scope>
    <source>
        <strain evidence="7 8">NRRL 20693</strain>
    </source>
</reference>
<keyword evidence="1" id="KW-0147">Chitin-binding</keyword>
<evidence type="ECO:0000256" key="4">
    <source>
        <dbReference type="ARBA" id="ARBA00044955"/>
    </source>
</evidence>
<dbReference type="Gene3D" id="3.10.350.10">
    <property type="entry name" value="LysM domain"/>
    <property type="match status" value="1"/>
</dbReference>
<dbReference type="InterPro" id="IPR036779">
    <property type="entry name" value="LysM_dom_sf"/>
</dbReference>
<organism evidence="7 8">
    <name type="scientific">Fusarium heterosporum</name>
    <dbReference type="NCBI Taxonomy" id="42747"/>
    <lineage>
        <taxon>Eukaryota</taxon>
        <taxon>Fungi</taxon>
        <taxon>Dikarya</taxon>
        <taxon>Ascomycota</taxon>
        <taxon>Pezizomycotina</taxon>
        <taxon>Sordariomycetes</taxon>
        <taxon>Hypocreomycetidae</taxon>
        <taxon>Hypocreales</taxon>
        <taxon>Nectriaceae</taxon>
        <taxon>Fusarium</taxon>
        <taxon>Fusarium heterosporum species complex</taxon>
    </lineage>
</organism>
<proteinExistence type="inferred from homology"/>
<protein>
    <recommendedName>
        <fullName evidence="6">LysM domain-containing protein</fullName>
    </recommendedName>
</protein>
<evidence type="ECO:0000256" key="3">
    <source>
        <dbReference type="ARBA" id="ARBA00023026"/>
    </source>
</evidence>
<dbReference type="Proteomes" id="UP000567885">
    <property type="component" value="Unassembled WGS sequence"/>
</dbReference>
<dbReference type="AlphaFoldDB" id="A0A8H5TYQ7"/>
<dbReference type="CDD" id="cd00118">
    <property type="entry name" value="LysM"/>
    <property type="match status" value="1"/>
</dbReference>
<dbReference type="PROSITE" id="PS51782">
    <property type="entry name" value="LYSM"/>
    <property type="match status" value="1"/>
</dbReference>
<evidence type="ECO:0000313" key="7">
    <source>
        <dbReference type="EMBL" id="KAF5679238.1"/>
    </source>
</evidence>
<dbReference type="OrthoDB" id="2281372at2759"/>
<evidence type="ECO:0000259" key="6">
    <source>
        <dbReference type="PROSITE" id="PS51782"/>
    </source>
</evidence>
<dbReference type="PANTHER" id="PTHR34997">
    <property type="entry name" value="AM15"/>
    <property type="match status" value="1"/>
</dbReference>
<dbReference type="SUPFAM" id="SSF54106">
    <property type="entry name" value="LysM domain"/>
    <property type="match status" value="1"/>
</dbReference>
<name>A0A8H5TYQ7_FUSHE</name>
<dbReference type="InterPro" id="IPR052210">
    <property type="entry name" value="LysM1-like"/>
</dbReference>
<keyword evidence="2 5" id="KW-0732">Signal</keyword>
<comment type="caution">
    <text evidence="7">The sequence shown here is derived from an EMBL/GenBank/DDBJ whole genome shotgun (WGS) entry which is preliminary data.</text>
</comment>